<protein>
    <submittedName>
        <fullName evidence="2">Uncharacterized protein</fullName>
    </submittedName>
</protein>
<evidence type="ECO:0000313" key="2">
    <source>
        <dbReference type="EMBL" id="GBP63990.1"/>
    </source>
</evidence>
<dbReference type="Proteomes" id="UP000299102">
    <property type="component" value="Unassembled WGS sequence"/>
</dbReference>
<gene>
    <name evidence="2" type="ORF">EVAR_25141_1</name>
</gene>
<reference evidence="2 3" key="1">
    <citation type="journal article" date="2019" name="Commun. Biol.">
        <title>The bagworm genome reveals a unique fibroin gene that provides high tensile strength.</title>
        <authorList>
            <person name="Kono N."/>
            <person name="Nakamura H."/>
            <person name="Ohtoshi R."/>
            <person name="Tomita M."/>
            <person name="Numata K."/>
            <person name="Arakawa K."/>
        </authorList>
    </citation>
    <scope>NUCLEOTIDE SEQUENCE [LARGE SCALE GENOMIC DNA]</scope>
</reference>
<evidence type="ECO:0000256" key="1">
    <source>
        <dbReference type="SAM" id="MobiDB-lite"/>
    </source>
</evidence>
<organism evidence="2 3">
    <name type="scientific">Eumeta variegata</name>
    <name type="common">Bagworm moth</name>
    <name type="synonym">Eumeta japonica</name>
    <dbReference type="NCBI Taxonomy" id="151549"/>
    <lineage>
        <taxon>Eukaryota</taxon>
        <taxon>Metazoa</taxon>
        <taxon>Ecdysozoa</taxon>
        <taxon>Arthropoda</taxon>
        <taxon>Hexapoda</taxon>
        <taxon>Insecta</taxon>
        <taxon>Pterygota</taxon>
        <taxon>Neoptera</taxon>
        <taxon>Endopterygota</taxon>
        <taxon>Lepidoptera</taxon>
        <taxon>Glossata</taxon>
        <taxon>Ditrysia</taxon>
        <taxon>Tineoidea</taxon>
        <taxon>Psychidae</taxon>
        <taxon>Oiketicinae</taxon>
        <taxon>Eumeta</taxon>
    </lineage>
</organism>
<dbReference type="AlphaFoldDB" id="A0A4C1XLK1"/>
<dbReference type="EMBL" id="BGZK01000884">
    <property type="protein sequence ID" value="GBP63990.1"/>
    <property type="molecule type" value="Genomic_DNA"/>
</dbReference>
<proteinExistence type="predicted"/>
<comment type="caution">
    <text evidence="2">The sequence shown here is derived from an EMBL/GenBank/DDBJ whole genome shotgun (WGS) entry which is preliminary data.</text>
</comment>
<feature type="region of interest" description="Disordered" evidence="1">
    <location>
        <begin position="93"/>
        <end position="112"/>
    </location>
</feature>
<evidence type="ECO:0000313" key="3">
    <source>
        <dbReference type="Proteomes" id="UP000299102"/>
    </source>
</evidence>
<sequence>MLKNEIKHIQSTLLKQYIVYTEFESSRSAVKHIDITCSSVGRQVVVPTGHSGYKIVKGRQSGNRFADTSSIEGFFFLHPIRVILNPDPLEPPFRRPAHAKPPRTLVHESAVPSVRSRDIGSVAVAPGDR</sequence>
<accession>A0A4C1XLK1</accession>
<name>A0A4C1XLK1_EUMVA</name>
<keyword evidence="3" id="KW-1185">Reference proteome</keyword>